<dbReference type="CDD" id="cd04590">
    <property type="entry name" value="CBS_pair_CorC_HlyC_assoc"/>
    <property type="match status" value="1"/>
</dbReference>
<dbReference type="EMBL" id="AP028955">
    <property type="protein sequence ID" value="BET38074.1"/>
    <property type="molecule type" value="Genomic_DNA"/>
</dbReference>
<evidence type="ECO:0000256" key="3">
    <source>
        <dbReference type="ARBA" id="ARBA00022737"/>
    </source>
</evidence>
<evidence type="ECO:0000256" key="2">
    <source>
        <dbReference type="ARBA" id="ARBA00022692"/>
    </source>
</evidence>
<feature type="transmembrane region" description="Helical" evidence="9">
    <location>
        <begin position="63"/>
        <end position="88"/>
    </location>
</feature>
<dbReference type="PROSITE" id="PS51846">
    <property type="entry name" value="CNNM"/>
    <property type="match status" value="1"/>
</dbReference>
<sequence length="424" mass="49110">MDSNWYIYLIILLVLLFLSGFYSSAETSLTSLNVIRIKSIGKLRSKKSRRANIVFKLVKNYNVTLTTILLGNTVINVGIGTLSTILFIDSFHVSPTYGPLISTLVSAIVVLIIGEIIPKSVAKLHPETIALNYAYILYILNIIFYPITFIVTLFQFKSKKPTSSEQELIELISIIEREGVLEKAERDLIESAIKFDEKSVFQAMHPKSKIKYIYDDTPPKVIKHLYLEEKYSRIPVLDNVNQNVIGILNIKEFIINMLENENPDLLQLMLPAIFISKRTKLNEALEILQTERMHIAIVCNNKDKKDFNGIITLEDILEELVGEIYDETDEIGLIQEIGTHKFRVDGSSKLEVLFKRYLKRKPPNYNKQTVQEWYMFKTKVKKVRKNSPLLKFRNFSFKVIKVRKEFAVFEVEIFTNKKIKNNWE</sequence>
<feature type="domain" description="CBS" evidence="10">
    <location>
        <begin position="204"/>
        <end position="265"/>
    </location>
</feature>
<keyword evidence="3" id="KW-0677">Repeat</keyword>
<feature type="transmembrane region" description="Helical" evidence="9">
    <location>
        <begin position="6"/>
        <end position="25"/>
    </location>
</feature>
<evidence type="ECO:0000256" key="9">
    <source>
        <dbReference type="SAM" id="Phobius"/>
    </source>
</evidence>
<evidence type="ECO:0000313" key="13">
    <source>
        <dbReference type="Proteomes" id="UP001473424"/>
    </source>
</evidence>
<comment type="subcellular location">
    <subcellularLocation>
        <location evidence="1">Membrane</location>
        <topology evidence="1">Multi-pass membrane protein</topology>
    </subcellularLocation>
</comment>
<evidence type="ECO:0000256" key="5">
    <source>
        <dbReference type="ARBA" id="ARBA00023122"/>
    </source>
</evidence>
<dbReference type="Pfam" id="PF01595">
    <property type="entry name" value="CNNM"/>
    <property type="match status" value="1"/>
</dbReference>
<feature type="transmembrane region" description="Helical" evidence="9">
    <location>
        <begin position="130"/>
        <end position="154"/>
    </location>
</feature>
<dbReference type="PANTHER" id="PTHR22777:SF17">
    <property type="entry name" value="UPF0053 PROTEIN SLL0260"/>
    <property type="match status" value="1"/>
</dbReference>
<evidence type="ECO:0000259" key="10">
    <source>
        <dbReference type="PROSITE" id="PS51371"/>
    </source>
</evidence>
<keyword evidence="5 7" id="KW-0129">CBS domain</keyword>
<dbReference type="PROSITE" id="PS51371">
    <property type="entry name" value="CBS"/>
    <property type="match status" value="2"/>
</dbReference>
<feature type="transmembrane region" description="Helical" evidence="9">
    <location>
        <begin position="100"/>
        <end position="118"/>
    </location>
</feature>
<dbReference type="InterPro" id="IPR044751">
    <property type="entry name" value="Ion_transp-like_CBS"/>
</dbReference>
<evidence type="ECO:0000256" key="1">
    <source>
        <dbReference type="ARBA" id="ARBA00004141"/>
    </source>
</evidence>
<dbReference type="Pfam" id="PF00571">
    <property type="entry name" value="CBS"/>
    <property type="match status" value="2"/>
</dbReference>
<evidence type="ECO:0000256" key="4">
    <source>
        <dbReference type="ARBA" id="ARBA00022989"/>
    </source>
</evidence>
<keyword evidence="2 8" id="KW-0812">Transmembrane</keyword>
<dbReference type="InterPro" id="IPR002550">
    <property type="entry name" value="CNNM"/>
</dbReference>
<dbReference type="InterPro" id="IPR000644">
    <property type="entry name" value="CBS_dom"/>
</dbReference>
<evidence type="ECO:0000259" key="11">
    <source>
        <dbReference type="PROSITE" id="PS51846"/>
    </source>
</evidence>
<keyword evidence="4 8" id="KW-1133">Transmembrane helix</keyword>
<evidence type="ECO:0000313" key="12">
    <source>
        <dbReference type="EMBL" id="BET38074.1"/>
    </source>
</evidence>
<evidence type="ECO:0000256" key="6">
    <source>
        <dbReference type="ARBA" id="ARBA00023136"/>
    </source>
</evidence>
<dbReference type="SMART" id="SM00116">
    <property type="entry name" value="CBS"/>
    <property type="match status" value="2"/>
</dbReference>
<gene>
    <name evidence="12" type="ORF">SAP269_06630</name>
</gene>
<dbReference type="Gene3D" id="3.10.580.10">
    <property type="entry name" value="CBS-domain"/>
    <property type="match status" value="1"/>
</dbReference>
<evidence type="ECO:0000256" key="7">
    <source>
        <dbReference type="PROSITE-ProRule" id="PRU00703"/>
    </source>
</evidence>
<keyword evidence="13" id="KW-1185">Reference proteome</keyword>
<dbReference type="SUPFAM" id="SSF54631">
    <property type="entry name" value="CBS-domain pair"/>
    <property type="match status" value="1"/>
</dbReference>
<proteinExistence type="predicted"/>
<organism evidence="12 13">
    <name type="scientific">Spiroplasma ixodetis</name>
    <dbReference type="NCBI Taxonomy" id="2141"/>
    <lineage>
        <taxon>Bacteria</taxon>
        <taxon>Bacillati</taxon>
        <taxon>Mycoplasmatota</taxon>
        <taxon>Mollicutes</taxon>
        <taxon>Entomoplasmatales</taxon>
        <taxon>Spiroplasmataceae</taxon>
        <taxon>Spiroplasma</taxon>
    </lineage>
</organism>
<evidence type="ECO:0000256" key="8">
    <source>
        <dbReference type="PROSITE-ProRule" id="PRU01193"/>
    </source>
</evidence>
<name>A0ABM8JLZ5_9MOLU</name>
<feature type="domain" description="CBS" evidence="10">
    <location>
        <begin position="268"/>
        <end position="327"/>
    </location>
</feature>
<reference evidence="13" key="1">
    <citation type="journal article" date="2024" name="FEMS Microbiol. Lett.">
        <title>Genomic insights into Spiroplasma endosymbionts that induce male-killing and protective phenotypes in the pea aphid.</title>
        <authorList>
            <person name="Arai H."/>
            <person name="Legeai F."/>
            <person name="Kageyama D."/>
            <person name="Sugio A."/>
            <person name="Simon J.C."/>
        </authorList>
    </citation>
    <scope>NUCLEOTIDE SEQUENCE [LARGE SCALE GENOMIC DNA]</scope>
    <source>
        <strain evidence="13">sAp269</strain>
    </source>
</reference>
<dbReference type="PANTHER" id="PTHR22777">
    <property type="entry name" value="HEMOLYSIN-RELATED"/>
    <property type="match status" value="1"/>
</dbReference>
<feature type="domain" description="CNNM transmembrane" evidence="11">
    <location>
        <begin position="1"/>
        <end position="185"/>
    </location>
</feature>
<protein>
    <submittedName>
        <fullName evidence="12">Hemolysin family protein</fullName>
    </submittedName>
</protein>
<dbReference type="RefSeq" id="WP_353306798.1">
    <property type="nucleotide sequence ID" value="NZ_AP028955.1"/>
</dbReference>
<dbReference type="Proteomes" id="UP001473424">
    <property type="component" value="Chromosome"/>
</dbReference>
<accession>A0ABM8JLZ5</accession>
<keyword evidence="6 8" id="KW-0472">Membrane</keyword>
<dbReference type="InterPro" id="IPR046342">
    <property type="entry name" value="CBS_dom_sf"/>
</dbReference>